<feature type="region of interest" description="Disordered" evidence="1">
    <location>
        <begin position="215"/>
        <end position="461"/>
    </location>
</feature>
<gene>
    <name evidence="2" type="ORF">EVOR1521_LOCUS3678</name>
</gene>
<evidence type="ECO:0000256" key="1">
    <source>
        <dbReference type="SAM" id="MobiDB-lite"/>
    </source>
</evidence>
<name>A0AA36HSL1_9DINO</name>
<feature type="compositionally biased region" description="Acidic residues" evidence="1">
    <location>
        <begin position="225"/>
        <end position="236"/>
    </location>
</feature>
<accession>A0AA36HSL1</accession>
<keyword evidence="3" id="KW-1185">Reference proteome</keyword>
<feature type="region of interest" description="Disordered" evidence="1">
    <location>
        <begin position="95"/>
        <end position="114"/>
    </location>
</feature>
<evidence type="ECO:0000313" key="3">
    <source>
        <dbReference type="Proteomes" id="UP001178507"/>
    </source>
</evidence>
<feature type="compositionally biased region" description="Basic and acidic residues" evidence="1">
    <location>
        <begin position="386"/>
        <end position="411"/>
    </location>
</feature>
<dbReference type="EMBL" id="CAUJNA010000227">
    <property type="protein sequence ID" value="CAJ1374035.1"/>
    <property type="molecule type" value="Genomic_DNA"/>
</dbReference>
<reference evidence="2" key="1">
    <citation type="submission" date="2023-08" db="EMBL/GenBank/DDBJ databases">
        <authorList>
            <person name="Chen Y."/>
            <person name="Shah S."/>
            <person name="Dougan E. K."/>
            <person name="Thang M."/>
            <person name="Chan C."/>
        </authorList>
    </citation>
    <scope>NUCLEOTIDE SEQUENCE</scope>
</reference>
<dbReference type="AlphaFoldDB" id="A0AA36HSL1"/>
<feature type="compositionally biased region" description="Low complexity" evidence="1">
    <location>
        <begin position="346"/>
        <end position="357"/>
    </location>
</feature>
<dbReference type="Proteomes" id="UP001178507">
    <property type="component" value="Unassembled WGS sequence"/>
</dbReference>
<evidence type="ECO:0000313" key="2">
    <source>
        <dbReference type="EMBL" id="CAJ1374035.1"/>
    </source>
</evidence>
<organism evidence="2 3">
    <name type="scientific">Effrenium voratum</name>
    <dbReference type="NCBI Taxonomy" id="2562239"/>
    <lineage>
        <taxon>Eukaryota</taxon>
        <taxon>Sar</taxon>
        <taxon>Alveolata</taxon>
        <taxon>Dinophyceae</taxon>
        <taxon>Suessiales</taxon>
        <taxon>Symbiodiniaceae</taxon>
        <taxon>Effrenium</taxon>
    </lineage>
</organism>
<sequence length="461" mass="51880">MPLPEIRSSPVLGRQAKAQFLKEVYDVTFSGRENVWKVVEKEKRDAKPEKVPDWMRERRRAEERAEKKWSKKFQEWQMSFEAAQDAPEEIQRMPSYREVEKLDSSAKGREEVQKAQREAQELRRECTRLEAELSRLYEEFRRVRREGMEESKRREKLEQHLETVAKDHEAWRERSEHRESQLQQARLLRRSVASRVALFGYELHDLSLRAAGTLSQAAADKGEEPPEDEVEEEADALLDAAAVNEEIARFLEQEPMPDDLIEEPVPADGPRDEEASPAVSPQHGEDSREGQVEEPVPADGPRDEEASPAVSPQHGEDSREGQVEEPVTADGPRDEASRADCAQNGVEVVQEPSPSVEADTEVAEALLRHAELAEVTSRPASPQHGQDSREGQVEEPDSPGHDWHPDSEEASRPVSPQYGGEVVQEPSPSVEADAEVAEALLRHAELAEVTSRPASPQHGDG</sequence>
<proteinExistence type="predicted"/>
<comment type="caution">
    <text evidence="2">The sequence shown here is derived from an EMBL/GenBank/DDBJ whole genome shotgun (WGS) entry which is preliminary data.</text>
</comment>
<protein>
    <submittedName>
        <fullName evidence="2">Uncharacterized protein</fullName>
    </submittedName>
</protein>